<evidence type="ECO:0000313" key="4">
    <source>
        <dbReference type="Proteomes" id="UP000295764"/>
    </source>
</evidence>
<feature type="region of interest" description="Disordered" evidence="1">
    <location>
        <begin position="67"/>
        <end position="119"/>
    </location>
</feature>
<evidence type="ECO:0000313" key="3">
    <source>
        <dbReference type="EMBL" id="TDN43742.1"/>
    </source>
</evidence>
<accession>A0A4V3BKQ3</accession>
<keyword evidence="2" id="KW-1133">Transmembrane helix</keyword>
<gene>
    <name evidence="3" type="ORF">EDF64_107170</name>
</gene>
<name>A0A4V3BKQ3_9MICO</name>
<feature type="transmembrane region" description="Helical" evidence="2">
    <location>
        <begin position="39"/>
        <end position="61"/>
    </location>
</feature>
<comment type="caution">
    <text evidence="3">The sequence shown here is derived from an EMBL/GenBank/DDBJ whole genome shotgun (WGS) entry which is preliminary data.</text>
</comment>
<sequence length="270" mass="28150">MNTEPPEGDDLQRMLVSMKQNVLERATPRPKRHGRRAGIAIGVVGVLLLGVAGGGVALGLIPTSITAEPVPTATPTTEPVPTETPSGAPVVGRPTPTATPSPESTRPPYSATDPSTWTISGSEVGPIALGGPIAGELDDLDGAYSRVVENACPSPTITDWQRDGSAPLTVVEKDGTVWGVAIGASTSTEASGPTTAEGFGAGSRLDDLRAAYPDLTFVQSQIFPDPNESFSMWTIERNGYHITFQTAEDAQTIGTVWVSSFATVPYEFCG</sequence>
<dbReference type="EMBL" id="SNVW01000007">
    <property type="protein sequence ID" value="TDN43742.1"/>
    <property type="molecule type" value="Genomic_DNA"/>
</dbReference>
<keyword evidence="2" id="KW-0812">Transmembrane</keyword>
<reference evidence="3 4" key="1">
    <citation type="submission" date="2019-03" db="EMBL/GenBank/DDBJ databases">
        <title>Genomic analyses of the natural microbiome of Caenorhabditis elegans.</title>
        <authorList>
            <person name="Samuel B."/>
        </authorList>
    </citation>
    <scope>NUCLEOTIDE SEQUENCE [LARGE SCALE GENOMIC DNA]</scope>
    <source>
        <strain evidence="3 4">JUb65</strain>
    </source>
</reference>
<dbReference type="Proteomes" id="UP000295764">
    <property type="component" value="Unassembled WGS sequence"/>
</dbReference>
<dbReference type="OrthoDB" id="5019342at2"/>
<feature type="compositionally biased region" description="Low complexity" evidence="1">
    <location>
        <begin position="67"/>
        <end position="85"/>
    </location>
</feature>
<proteinExistence type="predicted"/>
<dbReference type="AlphaFoldDB" id="A0A4V3BKQ3"/>
<feature type="compositionally biased region" description="Low complexity" evidence="1">
    <location>
        <begin position="93"/>
        <end position="108"/>
    </location>
</feature>
<protein>
    <submittedName>
        <fullName evidence="3">Uncharacterized protein</fullName>
    </submittedName>
</protein>
<keyword evidence="2" id="KW-0472">Membrane</keyword>
<organism evidence="3 4">
    <name type="scientific">Curtobacterium flaccumfaciens</name>
    <dbReference type="NCBI Taxonomy" id="2035"/>
    <lineage>
        <taxon>Bacteria</taxon>
        <taxon>Bacillati</taxon>
        <taxon>Actinomycetota</taxon>
        <taxon>Actinomycetes</taxon>
        <taxon>Micrococcales</taxon>
        <taxon>Microbacteriaceae</taxon>
        <taxon>Curtobacterium</taxon>
    </lineage>
</organism>
<dbReference type="RefSeq" id="WP_133520164.1">
    <property type="nucleotide sequence ID" value="NZ_SNVW01000007.1"/>
</dbReference>
<evidence type="ECO:0000256" key="2">
    <source>
        <dbReference type="SAM" id="Phobius"/>
    </source>
</evidence>
<evidence type="ECO:0000256" key="1">
    <source>
        <dbReference type="SAM" id="MobiDB-lite"/>
    </source>
</evidence>